<feature type="compositionally biased region" description="Polar residues" evidence="1">
    <location>
        <begin position="312"/>
        <end position="327"/>
    </location>
</feature>
<dbReference type="AlphaFoldDB" id="A0A177WRW7"/>
<dbReference type="EMBL" id="DS022308">
    <property type="protein sequence ID" value="OAJ42849.1"/>
    <property type="molecule type" value="Genomic_DNA"/>
</dbReference>
<feature type="compositionally biased region" description="Low complexity" evidence="1">
    <location>
        <begin position="86"/>
        <end position="95"/>
    </location>
</feature>
<evidence type="ECO:0000313" key="3">
    <source>
        <dbReference type="Proteomes" id="UP000077115"/>
    </source>
</evidence>
<dbReference type="OrthoDB" id="2163355at2759"/>
<evidence type="ECO:0000256" key="1">
    <source>
        <dbReference type="SAM" id="MobiDB-lite"/>
    </source>
</evidence>
<sequence>MKVRRFVFYTAEPDLSFKHALAGRVLNGSVRSRLLKERAARLSQTQLEQHGQLLQDSLSGKDLSSHIRTTDTAGTHTTYGSHRTESNSQSQQQPSANMTESELLQKLENLRSEKRKIFSLVALNMKKKSERNKVKEVQASKLDPANKTAAPLQSASSCMTTDLSAPLDHLESPVIPNTSPASLTMPPPTFVDHRLAESSVDTSRPHGQSLINSYGSSLKSQDLSHSQAGALRDAQYLSTHTGGSSLNSLPPKYESAQNHPFRRNDGRYSPPASRYGSSRGKPFAYGFSRYDSGDTHRMPVSSARIRGGFRGSSYNRPGSYQEWQSGRSHLPYEGRFLKTPFNGKPRPKD</sequence>
<feature type="compositionally biased region" description="Polar residues" evidence="1">
    <location>
        <begin position="239"/>
        <end position="248"/>
    </location>
</feature>
<gene>
    <name evidence="2" type="ORF">BDEG_26252</name>
</gene>
<feature type="region of interest" description="Disordered" evidence="1">
    <location>
        <begin position="169"/>
        <end position="219"/>
    </location>
</feature>
<feature type="region of interest" description="Disordered" evidence="1">
    <location>
        <begin position="58"/>
        <end position="100"/>
    </location>
</feature>
<feature type="region of interest" description="Disordered" evidence="1">
    <location>
        <begin position="309"/>
        <end position="349"/>
    </location>
</feature>
<dbReference type="Proteomes" id="UP000077115">
    <property type="component" value="Unassembled WGS sequence"/>
</dbReference>
<proteinExistence type="predicted"/>
<organism evidence="2 3">
    <name type="scientific">Batrachochytrium dendrobatidis (strain JEL423)</name>
    <dbReference type="NCBI Taxonomy" id="403673"/>
    <lineage>
        <taxon>Eukaryota</taxon>
        <taxon>Fungi</taxon>
        <taxon>Fungi incertae sedis</taxon>
        <taxon>Chytridiomycota</taxon>
        <taxon>Chytridiomycota incertae sedis</taxon>
        <taxon>Chytridiomycetes</taxon>
        <taxon>Rhizophydiales</taxon>
        <taxon>Rhizophydiales incertae sedis</taxon>
        <taxon>Batrachochytrium</taxon>
    </lineage>
</organism>
<name>A0A177WRW7_BATDL</name>
<accession>A0A177WRW7</accession>
<reference evidence="2 3" key="1">
    <citation type="submission" date="2006-10" db="EMBL/GenBank/DDBJ databases">
        <title>The Genome Sequence of Batrachochytrium dendrobatidis JEL423.</title>
        <authorList>
            <consortium name="The Broad Institute Genome Sequencing Platform"/>
            <person name="Birren B."/>
            <person name="Lander E."/>
            <person name="Galagan J."/>
            <person name="Cuomo C."/>
            <person name="Devon K."/>
            <person name="Jaffe D."/>
            <person name="Butler J."/>
            <person name="Alvarez P."/>
            <person name="Gnerre S."/>
            <person name="Grabherr M."/>
            <person name="Kleber M."/>
            <person name="Mauceli E."/>
            <person name="Brockman W."/>
            <person name="Young S."/>
            <person name="LaButti K."/>
            <person name="Sykes S."/>
            <person name="DeCaprio D."/>
            <person name="Crawford M."/>
            <person name="Koehrsen M."/>
            <person name="Engels R."/>
            <person name="Montgomery P."/>
            <person name="Pearson M."/>
            <person name="Howarth C."/>
            <person name="Larson L."/>
            <person name="White J."/>
            <person name="O'Leary S."/>
            <person name="Kodira C."/>
            <person name="Zeng Q."/>
            <person name="Yandava C."/>
            <person name="Alvarado L."/>
            <person name="Longcore J."/>
            <person name="James T."/>
        </authorList>
    </citation>
    <scope>NUCLEOTIDE SEQUENCE [LARGE SCALE GENOMIC DNA]</scope>
    <source>
        <strain evidence="2 3">JEL423</strain>
    </source>
</reference>
<dbReference type="VEuPathDB" id="FungiDB:BDEG_26252"/>
<evidence type="ECO:0000313" key="2">
    <source>
        <dbReference type="EMBL" id="OAJ42849.1"/>
    </source>
</evidence>
<feature type="region of interest" description="Disordered" evidence="1">
    <location>
        <begin position="239"/>
        <end position="280"/>
    </location>
</feature>
<feature type="compositionally biased region" description="Polar residues" evidence="1">
    <location>
        <begin position="199"/>
        <end position="219"/>
    </location>
</feature>
<reference evidence="2 3" key="2">
    <citation type="submission" date="2016-05" db="EMBL/GenBank/DDBJ databases">
        <title>Lineage-specific infection strategies underlie the spectrum of fungal disease in amphibians.</title>
        <authorList>
            <person name="Cuomo C.A."/>
            <person name="Farrer R.A."/>
            <person name="James T."/>
            <person name="Longcore J."/>
            <person name="Birren B."/>
        </authorList>
    </citation>
    <scope>NUCLEOTIDE SEQUENCE [LARGE SCALE GENOMIC DNA]</scope>
    <source>
        <strain evidence="2 3">JEL423</strain>
    </source>
</reference>
<protein>
    <submittedName>
        <fullName evidence="2">Uncharacterized protein</fullName>
    </submittedName>
</protein>